<proteinExistence type="predicted"/>
<protein>
    <submittedName>
        <fullName evidence="1">Uncharacterized protein</fullName>
    </submittedName>
</protein>
<reference evidence="1 2" key="2">
    <citation type="journal article" date="2016" name="Genome Announc.">
        <title>Complete Genome Sequence of the Highly Virulent Aeromonas schubertii Strain WL1483, Isolated from Diseased Snakehead Fish (Channa argus) in China.</title>
        <authorList>
            <person name="Liu L."/>
            <person name="Li N."/>
            <person name="Zhang D."/>
            <person name="Fu X."/>
            <person name="Shi C."/>
            <person name="Lin Q."/>
            <person name="Hao G."/>
        </authorList>
    </citation>
    <scope>NUCLEOTIDE SEQUENCE [LARGE SCALE GENOMIC DNA]</scope>
    <source>
        <strain evidence="1 2">WL1483</strain>
    </source>
</reference>
<dbReference type="AlphaFoldDB" id="A0A0S2SM75"/>
<organism evidence="1 2">
    <name type="scientific">Aeromonas schubertii</name>
    <dbReference type="NCBI Taxonomy" id="652"/>
    <lineage>
        <taxon>Bacteria</taxon>
        <taxon>Pseudomonadati</taxon>
        <taxon>Pseudomonadota</taxon>
        <taxon>Gammaproteobacteria</taxon>
        <taxon>Aeromonadales</taxon>
        <taxon>Aeromonadaceae</taxon>
        <taxon>Aeromonas</taxon>
    </lineage>
</organism>
<evidence type="ECO:0000313" key="1">
    <source>
        <dbReference type="EMBL" id="ALP42837.1"/>
    </source>
</evidence>
<gene>
    <name evidence="1" type="ORF">WL1483_3418</name>
</gene>
<dbReference type="KEGG" id="asr:WL1483_3418"/>
<sequence length="30" mass="3833">MSDDEMKKFVERTLRYYKLSFVQMYQLNRL</sequence>
<reference evidence="2" key="1">
    <citation type="submission" date="2015-10" db="EMBL/GenBank/DDBJ databases">
        <title>Complete Genome Sequence of Aeromonas schubertii strain WL1483.</title>
        <authorList>
            <person name="Liu L."/>
        </authorList>
    </citation>
    <scope>NUCLEOTIDE SEQUENCE [LARGE SCALE GENOMIC DNA]</scope>
    <source>
        <strain evidence="2">WL1483</strain>
    </source>
</reference>
<dbReference type="Proteomes" id="UP000058114">
    <property type="component" value="Chromosome"/>
</dbReference>
<accession>A0A0S2SM75</accession>
<dbReference type="PATRIC" id="fig|652.5.peg.3292"/>
<name>A0A0S2SM75_9GAMM</name>
<evidence type="ECO:0000313" key="2">
    <source>
        <dbReference type="Proteomes" id="UP000058114"/>
    </source>
</evidence>
<dbReference type="EMBL" id="CP013067">
    <property type="protein sequence ID" value="ALP42837.1"/>
    <property type="molecule type" value="Genomic_DNA"/>
</dbReference>